<organism evidence="2 3">
    <name type="scientific">Reticulomyxa filosa</name>
    <dbReference type="NCBI Taxonomy" id="46433"/>
    <lineage>
        <taxon>Eukaryota</taxon>
        <taxon>Sar</taxon>
        <taxon>Rhizaria</taxon>
        <taxon>Retaria</taxon>
        <taxon>Foraminifera</taxon>
        <taxon>Monothalamids</taxon>
        <taxon>Reticulomyxidae</taxon>
        <taxon>Reticulomyxa</taxon>
    </lineage>
</organism>
<protein>
    <submittedName>
        <fullName evidence="2">Uncharacterized protein</fullName>
    </submittedName>
</protein>
<comment type="caution">
    <text evidence="2">The sequence shown here is derived from an EMBL/GenBank/DDBJ whole genome shotgun (WGS) entry which is preliminary data.</text>
</comment>
<reference evidence="2 3" key="1">
    <citation type="journal article" date="2013" name="Curr. Biol.">
        <title>The Genome of the Foraminiferan Reticulomyxa filosa.</title>
        <authorList>
            <person name="Glockner G."/>
            <person name="Hulsmann N."/>
            <person name="Schleicher M."/>
            <person name="Noegel A.A."/>
            <person name="Eichinger L."/>
            <person name="Gallinger C."/>
            <person name="Pawlowski J."/>
            <person name="Sierra R."/>
            <person name="Euteneuer U."/>
            <person name="Pillet L."/>
            <person name="Moustafa A."/>
            <person name="Platzer M."/>
            <person name="Groth M."/>
            <person name="Szafranski K."/>
            <person name="Schliwa M."/>
        </authorList>
    </citation>
    <scope>NUCLEOTIDE SEQUENCE [LARGE SCALE GENOMIC DNA]</scope>
</reference>
<accession>X6NY57</accession>
<proteinExistence type="predicted"/>
<dbReference type="EMBL" id="ASPP01005048">
    <property type="protein sequence ID" value="ETO31255.1"/>
    <property type="molecule type" value="Genomic_DNA"/>
</dbReference>
<gene>
    <name evidence="2" type="ORF">RFI_05865</name>
</gene>
<evidence type="ECO:0000256" key="1">
    <source>
        <dbReference type="SAM" id="MobiDB-lite"/>
    </source>
</evidence>
<sequence length="314" mass="36572">MVRNVRFIPTDRKSCTLTITYNVNHKPRSEGQKGRARSFTQGATGLRPPAYKQICIMAYEPFHFEMVVGALEKLVALSRDPNEHLENIFELYIDFPKTILPKHLRPQKYKWEALQQGEGGGSDKPGGDGSDKPGGDGDSELNRSQPDDDKGSDFFVVNHDKNACTSSNVFSVHFNIIYFNKKKKNAAKNRLLTEKKLLSFRKNREHLKNPFVTLRVILKQYFLLLHLLEIKMSVNRKRDMFPRRSLNNQQQKLRSEEKDKKLLDLQQSFKNIENAVILRMWEYYNKQSDQITTILNFMTRNKLQKVSYIKETSL</sequence>
<keyword evidence="3" id="KW-1185">Reference proteome</keyword>
<evidence type="ECO:0000313" key="2">
    <source>
        <dbReference type="EMBL" id="ETO31255.1"/>
    </source>
</evidence>
<dbReference type="Proteomes" id="UP000023152">
    <property type="component" value="Unassembled WGS sequence"/>
</dbReference>
<dbReference type="AlphaFoldDB" id="X6NY57"/>
<feature type="region of interest" description="Disordered" evidence="1">
    <location>
        <begin position="115"/>
        <end position="149"/>
    </location>
</feature>
<name>X6NY57_RETFI</name>
<feature type="compositionally biased region" description="Basic and acidic residues" evidence="1">
    <location>
        <begin position="125"/>
        <end position="135"/>
    </location>
</feature>
<evidence type="ECO:0000313" key="3">
    <source>
        <dbReference type="Proteomes" id="UP000023152"/>
    </source>
</evidence>